<reference evidence="1 2" key="1">
    <citation type="submission" date="2022-04" db="EMBL/GenBank/DDBJ databases">
        <title>Hymenobacter sp. isolated from the air.</title>
        <authorList>
            <person name="Won M."/>
            <person name="Lee C.-M."/>
            <person name="Woen H.-Y."/>
            <person name="Kwon S.-W."/>
        </authorList>
    </citation>
    <scope>NUCLEOTIDE SEQUENCE [LARGE SCALE GENOMIC DNA]</scope>
    <source>
        <strain evidence="2">5413 J-13</strain>
    </source>
</reference>
<accession>A0A8T9ST12</accession>
<evidence type="ECO:0008006" key="3">
    <source>
        <dbReference type="Google" id="ProtNLM"/>
    </source>
</evidence>
<keyword evidence="2" id="KW-1185">Reference proteome</keyword>
<proteinExistence type="predicted"/>
<evidence type="ECO:0000313" key="1">
    <source>
        <dbReference type="EMBL" id="UOR04877.1"/>
    </source>
</evidence>
<dbReference type="EMBL" id="CP095053">
    <property type="protein sequence ID" value="UOR04877.1"/>
    <property type="molecule type" value="Genomic_DNA"/>
</dbReference>
<gene>
    <name evidence="1" type="ORF">MUN82_18275</name>
</gene>
<evidence type="ECO:0000313" key="2">
    <source>
        <dbReference type="Proteomes" id="UP000829925"/>
    </source>
</evidence>
<sequence length="126" mass="13633">MAYSVNNPAGKVIQDVIDDLPSLLAVAVVDVNSGMSLASHSNVQNINPDTAAAYNTEVVKQKQKAMAALKLNGEKIEDILISLTNQLHLLKLTEAGNKFIYLVVNARDTNLAIAREVLRQHAAQLN</sequence>
<dbReference type="AlphaFoldDB" id="A0A8T9ST12"/>
<dbReference type="RefSeq" id="WP_245092738.1">
    <property type="nucleotide sequence ID" value="NZ_CP095053.1"/>
</dbReference>
<dbReference type="Gene3D" id="3.30.450.30">
    <property type="entry name" value="Dynein light chain 2a, cytoplasmic"/>
    <property type="match status" value="1"/>
</dbReference>
<dbReference type="Proteomes" id="UP000829925">
    <property type="component" value="Chromosome"/>
</dbReference>
<dbReference type="KEGG" id="haei:MUN82_18275"/>
<name>A0A8T9ST12_9BACT</name>
<organism evidence="1 2">
    <name type="scientific">Hymenobacter aerilatus</name>
    <dbReference type="NCBI Taxonomy" id="2932251"/>
    <lineage>
        <taxon>Bacteria</taxon>
        <taxon>Pseudomonadati</taxon>
        <taxon>Bacteroidota</taxon>
        <taxon>Cytophagia</taxon>
        <taxon>Cytophagales</taxon>
        <taxon>Hymenobacteraceae</taxon>
        <taxon>Hymenobacter</taxon>
    </lineage>
</organism>
<protein>
    <recommendedName>
        <fullName evidence="3">Roadblock/LC7 domain-containing protein</fullName>
    </recommendedName>
</protein>